<dbReference type="AlphaFoldDB" id="A0A9P6WF89"/>
<feature type="region of interest" description="Disordered" evidence="1">
    <location>
        <begin position="24"/>
        <end position="54"/>
    </location>
</feature>
<name>A0A9P6WF89_9ASCO</name>
<evidence type="ECO:0000313" key="2">
    <source>
        <dbReference type="EMBL" id="KAG0682029.1"/>
    </source>
</evidence>
<sequence>MDHSKNIDQSYIFTSPSDVSISSTQKEFEKKPSIPSQLPPTMPPLINDPKLVNN</sequence>
<accession>A0A9P6WF89</accession>
<proteinExistence type="predicted"/>
<evidence type="ECO:0000313" key="3">
    <source>
        <dbReference type="Proteomes" id="UP000697127"/>
    </source>
</evidence>
<dbReference type="Proteomes" id="UP000697127">
    <property type="component" value="Unassembled WGS sequence"/>
</dbReference>
<organism evidence="2 3">
    <name type="scientific">Pichia californica</name>
    <dbReference type="NCBI Taxonomy" id="460514"/>
    <lineage>
        <taxon>Eukaryota</taxon>
        <taxon>Fungi</taxon>
        <taxon>Dikarya</taxon>
        <taxon>Ascomycota</taxon>
        <taxon>Saccharomycotina</taxon>
        <taxon>Pichiomycetes</taxon>
        <taxon>Pichiales</taxon>
        <taxon>Pichiaceae</taxon>
        <taxon>Pichia</taxon>
    </lineage>
</organism>
<evidence type="ECO:0000256" key="1">
    <source>
        <dbReference type="SAM" id="MobiDB-lite"/>
    </source>
</evidence>
<dbReference type="EMBL" id="PUHW01000923">
    <property type="protein sequence ID" value="KAG0682029.1"/>
    <property type="molecule type" value="Genomic_DNA"/>
</dbReference>
<reference evidence="2" key="1">
    <citation type="submission" date="2020-11" db="EMBL/GenBank/DDBJ databases">
        <title>Kefir isolates.</title>
        <authorList>
            <person name="Marcisauskas S."/>
            <person name="Kim Y."/>
            <person name="Blasche S."/>
        </authorList>
    </citation>
    <scope>NUCLEOTIDE SEQUENCE</scope>
    <source>
        <strain evidence="2">Olga-1</strain>
    </source>
</reference>
<keyword evidence="3" id="KW-1185">Reference proteome</keyword>
<feature type="non-terminal residue" evidence="2">
    <location>
        <position position="54"/>
    </location>
</feature>
<comment type="caution">
    <text evidence="2">The sequence shown here is derived from an EMBL/GenBank/DDBJ whole genome shotgun (WGS) entry which is preliminary data.</text>
</comment>
<gene>
    <name evidence="2" type="ORF">C6P40_005382</name>
</gene>
<protein>
    <submittedName>
        <fullName evidence="2">Uncharacterized protein</fullName>
    </submittedName>
</protein>